<dbReference type="SUPFAM" id="SSF53756">
    <property type="entry name" value="UDP-Glycosyltransferase/glycogen phosphorylase"/>
    <property type="match status" value="1"/>
</dbReference>
<reference evidence="2 3" key="1">
    <citation type="submission" date="2017-05" db="EMBL/GenBank/DDBJ databases">
        <authorList>
            <person name="Varghese N."/>
            <person name="Submissions S."/>
        </authorList>
    </citation>
    <scope>NUCLEOTIDE SEQUENCE [LARGE SCALE GENOMIC DNA]</scope>
    <source>
        <strain evidence="2 3">DSM 29506</strain>
    </source>
</reference>
<dbReference type="AlphaFoldDB" id="A0A521E7A3"/>
<dbReference type="Gene3D" id="3.40.50.2000">
    <property type="entry name" value="Glycogen Phosphorylase B"/>
    <property type="match status" value="1"/>
</dbReference>
<evidence type="ECO:0000259" key="1">
    <source>
        <dbReference type="Pfam" id="PF13524"/>
    </source>
</evidence>
<dbReference type="Pfam" id="PF13524">
    <property type="entry name" value="Glyco_trans_1_2"/>
    <property type="match status" value="1"/>
</dbReference>
<proteinExistence type="predicted"/>
<name>A0A521E7A3_9RHOB</name>
<sequence length="434" mass="48624">MSDRSKPRVHWVSPLPPAETDIAHYTQRILPDLSARTDLILWTDAERWDRNLEQYCEVRRLDPDTITPKDFASAGTIKNAADPIFIHIGNSWVFHSGLLRLARRIPSIIVLHDLAIQELCYEAILNGLFDKEAYLQDMELWHGDRGRDLAAQLFDGKVRALDVASLAPGFELTLKNAIAVLAHTPAAFEAVRSKATTPAYLLDLPFQPHKRAPSPRRHTTGPLKFVQFGYIGPNRRLEQVLEALAPLRDEIPFEFDIMGNVWNPTHINDRIHALGLEECVKIRGFVEERQLDAALASAHLVFNLRYPTMGEASGSQLRIWNASAAAVVSDLGWYGSLPTETVFKISLDDERNNLQALVRRLAENREISHAIGAAGRTHLEQYHTPARYAEAIAYVASNFSKDARQALLGQAAHNALQHSVASQELLRNVLAEID</sequence>
<organism evidence="2 3">
    <name type="scientific">Thalassovita litoralis</name>
    <dbReference type="NCBI Taxonomy" id="1010611"/>
    <lineage>
        <taxon>Bacteria</taxon>
        <taxon>Pseudomonadati</taxon>
        <taxon>Pseudomonadota</taxon>
        <taxon>Alphaproteobacteria</taxon>
        <taxon>Rhodobacterales</taxon>
        <taxon>Roseobacteraceae</taxon>
        <taxon>Thalassovita</taxon>
    </lineage>
</organism>
<gene>
    <name evidence="2" type="ORF">SAMN06265173_1151</name>
</gene>
<dbReference type="Proteomes" id="UP000316030">
    <property type="component" value="Unassembled WGS sequence"/>
</dbReference>
<dbReference type="RefSeq" id="WP_185959004.1">
    <property type="nucleotide sequence ID" value="NZ_FXTO01000015.1"/>
</dbReference>
<accession>A0A521E7A3</accession>
<dbReference type="EMBL" id="FXTO01000015">
    <property type="protein sequence ID" value="SMO79826.1"/>
    <property type="molecule type" value="Genomic_DNA"/>
</dbReference>
<dbReference type="InterPro" id="IPR055259">
    <property type="entry name" value="YkvP/CgeB_Glyco_trans-like"/>
</dbReference>
<evidence type="ECO:0000313" key="2">
    <source>
        <dbReference type="EMBL" id="SMO79826.1"/>
    </source>
</evidence>
<keyword evidence="3" id="KW-1185">Reference proteome</keyword>
<feature type="domain" description="Spore protein YkvP/CgeB glycosyl transferase-like" evidence="1">
    <location>
        <begin position="243"/>
        <end position="392"/>
    </location>
</feature>
<protein>
    <recommendedName>
        <fullName evidence="1">Spore protein YkvP/CgeB glycosyl transferase-like domain-containing protein</fullName>
    </recommendedName>
</protein>
<evidence type="ECO:0000313" key="3">
    <source>
        <dbReference type="Proteomes" id="UP000316030"/>
    </source>
</evidence>